<sequence>MSVNLFNASFYRSVNSDLANLNDAQLQSHFQIAGLDEGRRFSPIVDLNFYRSSNNDLRNFSNRQAYEHLQNYGVSEGRKFSPFVDLNFYRNYNGDLASFNNEQLFNHLNFTGVSEGRKFSPFVDLNFYRNYNGDLASFNNEQLFNHLQIAGIVEGRRFSPVVDLNFYRNVNPDLASMTNERALQHLVLTGVEEGRYFSPFVDINRYRAANPDLFAAGFNNKQLFEHLVSYGIAEGRRFSVSYNRNYYYSNNADLRAAGLSNTQLFEHFQRYGLQEGRASSESFNVSYYLANNSDLKALNFSNEQAQQHFEIYGFLENRLAALPGSFSPSPNRDDNALNSAFNIGFLNGSRNLNNQLIDSSDRNDYYRLTLTQTSYFNLSLTELSDYADIEIIFDANGNGVYDSNELLYDGYGSSNQQGSISATLGAGTYFIRIFSEDSNTNTHYTLGISATAAPRTTPKDPGNTFGTAVDFGTLNTQRSFTDFVGSSDRNDYYRFSLDQTSNFNLSLGSLSSYADVELIFDSNGNGIYDANEKWYQSDGNPWRNGTISSTLGAGTYFIRVYTADLIDNTNYTLEIVNS</sequence>
<dbReference type="AlphaFoldDB" id="A0A0C1NE53"/>
<dbReference type="Gene3D" id="2.60.120.380">
    <property type="match status" value="2"/>
</dbReference>
<evidence type="ECO:0000313" key="2">
    <source>
        <dbReference type="EMBL" id="KAF3887965.1"/>
    </source>
</evidence>
<dbReference type="InterPro" id="IPR007280">
    <property type="entry name" value="Peptidase_C_arc/bac"/>
</dbReference>
<name>A0A0C1NE53_9CYAN</name>
<accession>A0A0C1NE53</accession>
<dbReference type="OrthoDB" id="482346at2"/>
<evidence type="ECO:0000313" key="3">
    <source>
        <dbReference type="EMBL" id="KIE13082.1"/>
    </source>
</evidence>
<reference evidence="3" key="1">
    <citation type="journal article" date="2015" name="Genome Announc.">
        <title>Draft Genome Sequence of Tolypothrix boutellei Strain VB521301.</title>
        <authorList>
            <person name="Chandrababunaidu M.M."/>
            <person name="Singh D."/>
            <person name="Sen D."/>
            <person name="Bhan S."/>
            <person name="Das S."/>
            <person name="Gupta A."/>
            <person name="Adhikary S.P."/>
            <person name="Tripathy S."/>
        </authorList>
    </citation>
    <scope>NUCLEOTIDE SEQUENCE</scope>
    <source>
        <strain evidence="3">VB521301</strain>
    </source>
</reference>
<gene>
    <name evidence="3" type="ORF">DA73_0206610</name>
    <name evidence="2" type="ORF">DA73_0400022575</name>
</gene>
<dbReference type="Pfam" id="PF04151">
    <property type="entry name" value="PPC"/>
    <property type="match status" value="1"/>
</dbReference>
<evidence type="ECO:0000259" key="1">
    <source>
        <dbReference type="Pfam" id="PF04151"/>
    </source>
</evidence>
<organism evidence="3">
    <name type="scientific">Tolypothrix bouteillei VB521301</name>
    <dbReference type="NCBI Taxonomy" id="1479485"/>
    <lineage>
        <taxon>Bacteria</taxon>
        <taxon>Bacillati</taxon>
        <taxon>Cyanobacteriota</taxon>
        <taxon>Cyanophyceae</taxon>
        <taxon>Nostocales</taxon>
        <taxon>Tolypothrichaceae</taxon>
        <taxon>Tolypothrix</taxon>
    </lineage>
</organism>
<reference evidence="2" key="2">
    <citation type="submission" date="2019-11" db="EMBL/GenBank/DDBJ databases">
        <title>Improved Assembly of Tolypothrix boutellei genome.</title>
        <authorList>
            <person name="Sarangi A.N."/>
            <person name="Mukherjee M."/>
            <person name="Ghosh S."/>
            <person name="Singh D."/>
            <person name="Das A."/>
            <person name="Kant S."/>
            <person name="Prusty A."/>
            <person name="Tripathy S."/>
        </authorList>
    </citation>
    <scope>NUCLEOTIDE SEQUENCE</scope>
    <source>
        <strain evidence="2">VB521301</strain>
    </source>
</reference>
<comment type="caution">
    <text evidence="3">The sequence shown here is derived from an EMBL/GenBank/DDBJ whole genome shotgun (WGS) entry which is preliminary data.</text>
</comment>
<proteinExistence type="predicted"/>
<dbReference type="STRING" id="1479485.DA73_0206610"/>
<dbReference type="Proteomes" id="UP000029738">
    <property type="component" value="Unassembled WGS sequence"/>
</dbReference>
<dbReference type="RefSeq" id="WP_050045276.1">
    <property type="nucleotide sequence ID" value="NZ_JHEG04000001.1"/>
</dbReference>
<dbReference type="EMBL" id="JHEG04000001">
    <property type="protein sequence ID" value="KAF3887965.1"/>
    <property type="molecule type" value="Genomic_DNA"/>
</dbReference>
<dbReference type="EMBL" id="JHEG02000019">
    <property type="protein sequence ID" value="KIE13082.1"/>
    <property type="molecule type" value="Genomic_DNA"/>
</dbReference>
<protein>
    <recommendedName>
        <fullName evidence="1">Peptidase C-terminal archaeal/bacterial domain-containing protein</fullName>
    </recommendedName>
</protein>
<evidence type="ECO:0000313" key="4">
    <source>
        <dbReference type="Proteomes" id="UP000029738"/>
    </source>
</evidence>
<keyword evidence="4" id="KW-1185">Reference proteome</keyword>
<dbReference type="SUPFAM" id="SSF89260">
    <property type="entry name" value="Collagen-binding domain"/>
    <property type="match status" value="2"/>
</dbReference>
<feature type="domain" description="Peptidase C-terminal archaeal/bacterial" evidence="1">
    <location>
        <begin position="490"/>
        <end position="562"/>
    </location>
</feature>